<keyword evidence="3" id="KW-0804">Transcription</keyword>
<organism evidence="6 7">
    <name type="scientific">Variovorax robiniae</name>
    <dbReference type="NCBI Taxonomy" id="1836199"/>
    <lineage>
        <taxon>Bacteria</taxon>
        <taxon>Pseudomonadati</taxon>
        <taxon>Pseudomonadota</taxon>
        <taxon>Betaproteobacteria</taxon>
        <taxon>Burkholderiales</taxon>
        <taxon>Comamonadaceae</taxon>
        <taxon>Variovorax</taxon>
    </lineage>
</organism>
<dbReference type="InterPro" id="IPR009057">
    <property type="entry name" value="Homeodomain-like_sf"/>
</dbReference>
<feature type="domain" description="HTH araC/xylS-type" evidence="5">
    <location>
        <begin position="240"/>
        <end position="337"/>
    </location>
</feature>
<dbReference type="InterPro" id="IPR032687">
    <property type="entry name" value="AraC-type_N"/>
</dbReference>
<keyword evidence="4" id="KW-0472">Membrane</keyword>
<accession>A0ABU8X558</accession>
<evidence type="ECO:0000256" key="4">
    <source>
        <dbReference type="SAM" id="Phobius"/>
    </source>
</evidence>
<dbReference type="RefSeq" id="WP_340334931.1">
    <property type="nucleotide sequence ID" value="NZ_JBBKZS010000003.1"/>
</dbReference>
<keyword evidence="4" id="KW-1133">Transmembrane helix</keyword>
<dbReference type="PROSITE" id="PS00041">
    <property type="entry name" value="HTH_ARAC_FAMILY_1"/>
    <property type="match status" value="1"/>
</dbReference>
<dbReference type="SUPFAM" id="SSF46689">
    <property type="entry name" value="Homeodomain-like"/>
    <property type="match status" value="1"/>
</dbReference>
<comment type="caution">
    <text evidence="6">The sequence shown here is derived from an EMBL/GenBank/DDBJ whole genome shotgun (WGS) entry which is preliminary data.</text>
</comment>
<evidence type="ECO:0000313" key="7">
    <source>
        <dbReference type="Proteomes" id="UP001367030"/>
    </source>
</evidence>
<dbReference type="InterPro" id="IPR018062">
    <property type="entry name" value="HTH_AraC-typ_CS"/>
</dbReference>
<keyword evidence="1" id="KW-0805">Transcription regulation</keyword>
<dbReference type="Pfam" id="PF12625">
    <property type="entry name" value="Arabinose_bd"/>
    <property type="match status" value="1"/>
</dbReference>
<evidence type="ECO:0000313" key="6">
    <source>
        <dbReference type="EMBL" id="MEJ8854841.1"/>
    </source>
</evidence>
<dbReference type="Proteomes" id="UP001367030">
    <property type="component" value="Unassembled WGS sequence"/>
</dbReference>
<evidence type="ECO:0000259" key="5">
    <source>
        <dbReference type="PROSITE" id="PS01124"/>
    </source>
</evidence>
<feature type="transmembrane region" description="Helical" evidence="4">
    <location>
        <begin position="12"/>
        <end position="34"/>
    </location>
</feature>
<dbReference type="Pfam" id="PF12833">
    <property type="entry name" value="HTH_18"/>
    <property type="match status" value="1"/>
</dbReference>
<dbReference type="SMART" id="SM00342">
    <property type="entry name" value="HTH_ARAC"/>
    <property type="match status" value="1"/>
</dbReference>
<evidence type="ECO:0000256" key="2">
    <source>
        <dbReference type="ARBA" id="ARBA00023125"/>
    </source>
</evidence>
<dbReference type="PANTHER" id="PTHR47894:SF1">
    <property type="entry name" value="HTH-TYPE TRANSCRIPTIONAL REGULATOR VQSM"/>
    <property type="match status" value="1"/>
</dbReference>
<dbReference type="InterPro" id="IPR018060">
    <property type="entry name" value="HTH_AraC"/>
</dbReference>
<reference evidence="6 7" key="1">
    <citation type="submission" date="2024-03" db="EMBL/GenBank/DDBJ databases">
        <title>Novel species of the genus Variovorax.</title>
        <authorList>
            <person name="Liu Q."/>
            <person name="Xin Y.-H."/>
        </authorList>
    </citation>
    <scope>NUCLEOTIDE SEQUENCE [LARGE SCALE GENOMIC DNA]</scope>
    <source>
        <strain evidence="6 7">KACC 18901</strain>
    </source>
</reference>
<gene>
    <name evidence="6" type="ORF">WKW79_09700</name>
</gene>
<keyword evidence="7" id="KW-1185">Reference proteome</keyword>
<dbReference type="PRINTS" id="PR00032">
    <property type="entry name" value="HTHARAC"/>
</dbReference>
<dbReference type="InterPro" id="IPR020449">
    <property type="entry name" value="Tscrpt_reg_AraC-type_HTH"/>
</dbReference>
<sequence length="344" mass="38296">MIPSRKSVPTRYFSPLLGMLAAQGVDTAGLLALAKIDAGRMERSDGMLSPPEVEALVIATNRLTGRTDLAFETARSIKLNSHDMLGYALLSCRDLDQMLRLASRYYHLINELFAMQYTRKAGAGQVVFTPVVAMPVQAMRFVMELIAVSVHNQLEMVLGAGVPYEACMGMPAPAHHARYTTLIPARFRFDDSALPGIAMAFDAALLDRPLPMAEPKVVEQIEERLQSLQRRPVPDRGWGDYVVMLLREAQGQQVTLEDIAQRMNISARTVDRNLKKEHLNFRDLSQQVRLERARELLLQRGATVSRVAEQLGFSDAANFSRAFRRQMGVSPGAFQQQALSARNA</sequence>
<evidence type="ECO:0000256" key="3">
    <source>
        <dbReference type="ARBA" id="ARBA00023163"/>
    </source>
</evidence>
<evidence type="ECO:0000256" key="1">
    <source>
        <dbReference type="ARBA" id="ARBA00023015"/>
    </source>
</evidence>
<dbReference type="PROSITE" id="PS01124">
    <property type="entry name" value="HTH_ARAC_FAMILY_2"/>
    <property type="match status" value="1"/>
</dbReference>
<dbReference type="Gene3D" id="1.10.10.60">
    <property type="entry name" value="Homeodomain-like"/>
    <property type="match status" value="1"/>
</dbReference>
<keyword evidence="4" id="KW-0812">Transmembrane</keyword>
<protein>
    <submittedName>
        <fullName evidence="6">AraC family transcriptional regulator ligand-binding domain-containing protein</fullName>
    </submittedName>
</protein>
<dbReference type="PANTHER" id="PTHR47894">
    <property type="entry name" value="HTH-TYPE TRANSCRIPTIONAL REGULATOR GADX"/>
    <property type="match status" value="1"/>
</dbReference>
<proteinExistence type="predicted"/>
<keyword evidence="2" id="KW-0238">DNA-binding</keyword>
<name>A0ABU8X558_9BURK</name>
<dbReference type="EMBL" id="JBBKZS010000003">
    <property type="protein sequence ID" value="MEJ8854841.1"/>
    <property type="molecule type" value="Genomic_DNA"/>
</dbReference>